<evidence type="ECO:0000313" key="2">
    <source>
        <dbReference type="EMBL" id="TNN26308.1"/>
    </source>
</evidence>
<keyword evidence="3" id="KW-1185">Reference proteome</keyword>
<sequence length="60" mass="7116">MDQAANEGSSSRVLTERTRPQNHRDPQQSTEIHRDPQRTTENHREPQRTTEIHRDPQRTT</sequence>
<protein>
    <submittedName>
        <fullName evidence="2">Uncharacterized protein</fullName>
    </submittedName>
</protein>
<dbReference type="EMBL" id="SRLO01010507">
    <property type="protein sequence ID" value="TNN26308.1"/>
    <property type="molecule type" value="Genomic_DNA"/>
</dbReference>
<accession>A0A4Z2EC13</accession>
<feature type="compositionally biased region" description="Basic and acidic residues" evidence="1">
    <location>
        <begin position="14"/>
        <end position="60"/>
    </location>
</feature>
<evidence type="ECO:0000256" key="1">
    <source>
        <dbReference type="SAM" id="MobiDB-lite"/>
    </source>
</evidence>
<feature type="compositionally biased region" description="Polar residues" evidence="1">
    <location>
        <begin position="1"/>
        <end position="13"/>
    </location>
</feature>
<comment type="caution">
    <text evidence="2">The sequence shown here is derived from an EMBL/GenBank/DDBJ whole genome shotgun (WGS) entry which is preliminary data.</text>
</comment>
<proteinExistence type="predicted"/>
<organism evidence="2 3">
    <name type="scientific">Liparis tanakae</name>
    <name type="common">Tanaka's snailfish</name>
    <dbReference type="NCBI Taxonomy" id="230148"/>
    <lineage>
        <taxon>Eukaryota</taxon>
        <taxon>Metazoa</taxon>
        <taxon>Chordata</taxon>
        <taxon>Craniata</taxon>
        <taxon>Vertebrata</taxon>
        <taxon>Euteleostomi</taxon>
        <taxon>Actinopterygii</taxon>
        <taxon>Neopterygii</taxon>
        <taxon>Teleostei</taxon>
        <taxon>Neoteleostei</taxon>
        <taxon>Acanthomorphata</taxon>
        <taxon>Eupercaria</taxon>
        <taxon>Perciformes</taxon>
        <taxon>Cottioidei</taxon>
        <taxon>Cottales</taxon>
        <taxon>Liparidae</taxon>
        <taxon>Liparis</taxon>
    </lineage>
</organism>
<evidence type="ECO:0000313" key="3">
    <source>
        <dbReference type="Proteomes" id="UP000314294"/>
    </source>
</evidence>
<dbReference type="Proteomes" id="UP000314294">
    <property type="component" value="Unassembled WGS sequence"/>
</dbReference>
<name>A0A4Z2EC13_9TELE</name>
<dbReference type="OrthoDB" id="8964431at2759"/>
<feature type="region of interest" description="Disordered" evidence="1">
    <location>
        <begin position="1"/>
        <end position="60"/>
    </location>
</feature>
<dbReference type="AlphaFoldDB" id="A0A4Z2EC13"/>
<reference evidence="2 3" key="1">
    <citation type="submission" date="2019-03" db="EMBL/GenBank/DDBJ databases">
        <title>First draft genome of Liparis tanakae, snailfish: a comprehensive survey of snailfish specific genes.</title>
        <authorList>
            <person name="Kim W."/>
            <person name="Song I."/>
            <person name="Jeong J.-H."/>
            <person name="Kim D."/>
            <person name="Kim S."/>
            <person name="Ryu S."/>
            <person name="Song J.Y."/>
            <person name="Lee S.K."/>
        </authorList>
    </citation>
    <scope>NUCLEOTIDE SEQUENCE [LARGE SCALE GENOMIC DNA]</scope>
    <source>
        <tissue evidence="2">Muscle</tissue>
    </source>
</reference>
<gene>
    <name evidence="2" type="ORF">EYF80_063555</name>
</gene>